<protein>
    <submittedName>
        <fullName evidence="3">Glycosyltransferase family 9 protein</fullName>
    </submittedName>
</protein>
<dbReference type="PANTHER" id="PTHR30160:SF1">
    <property type="entry name" value="LIPOPOLYSACCHARIDE 1,2-N-ACETYLGLUCOSAMINETRANSFERASE-RELATED"/>
    <property type="match status" value="1"/>
</dbReference>
<dbReference type="InterPro" id="IPR051199">
    <property type="entry name" value="LPS_LOS_Heptosyltrfase"/>
</dbReference>
<reference evidence="3 4" key="1">
    <citation type="journal article" date="2019" name="Int. J. Syst. Evol. Microbiol.">
        <title>The Global Catalogue of Microorganisms (GCM) 10K type strain sequencing project: providing services to taxonomists for standard genome sequencing and annotation.</title>
        <authorList>
            <consortium name="The Broad Institute Genomics Platform"/>
            <consortium name="The Broad Institute Genome Sequencing Center for Infectious Disease"/>
            <person name="Wu L."/>
            <person name="Ma J."/>
        </authorList>
    </citation>
    <scope>NUCLEOTIDE SEQUENCE [LARGE SCALE GENOMIC DNA]</scope>
    <source>
        <strain evidence="3 4">JCM 14306</strain>
    </source>
</reference>
<keyword evidence="4" id="KW-1185">Reference proteome</keyword>
<evidence type="ECO:0000256" key="1">
    <source>
        <dbReference type="ARBA" id="ARBA00022676"/>
    </source>
</evidence>
<dbReference type="EMBL" id="BAAANE010000008">
    <property type="protein sequence ID" value="GAA1650397.1"/>
    <property type="molecule type" value="Genomic_DNA"/>
</dbReference>
<comment type="caution">
    <text evidence="3">The sequence shown here is derived from an EMBL/GenBank/DDBJ whole genome shotgun (WGS) entry which is preliminary data.</text>
</comment>
<name>A0ABN2FK86_9ACTN</name>
<dbReference type="Pfam" id="PF01075">
    <property type="entry name" value="Glyco_transf_9"/>
    <property type="match status" value="1"/>
</dbReference>
<keyword evidence="1" id="KW-0328">Glycosyltransferase</keyword>
<dbReference type="SUPFAM" id="SSF53756">
    <property type="entry name" value="UDP-Glycosyltransferase/glycogen phosphorylase"/>
    <property type="match status" value="1"/>
</dbReference>
<evidence type="ECO:0000256" key="2">
    <source>
        <dbReference type="ARBA" id="ARBA00022679"/>
    </source>
</evidence>
<dbReference type="PANTHER" id="PTHR30160">
    <property type="entry name" value="TETRAACYLDISACCHARIDE 4'-KINASE-RELATED"/>
    <property type="match status" value="1"/>
</dbReference>
<evidence type="ECO:0000313" key="4">
    <source>
        <dbReference type="Proteomes" id="UP001501319"/>
    </source>
</evidence>
<dbReference type="Gene3D" id="3.40.50.2000">
    <property type="entry name" value="Glycogen Phosphorylase B"/>
    <property type="match status" value="2"/>
</dbReference>
<accession>A0ABN2FK86</accession>
<evidence type="ECO:0000313" key="3">
    <source>
        <dbReference type="EMBL" id="GAA1650397.1"/>
    </source>
</evidence>
<gene>
    <name evidence="3" type="ORF">GCM10009744_47460</name>
</gene>
<organism evidence="3 4">
    <name type="scientific">Kribbella alba</name>
    <dbReference type="NCBI Taxonomy" id="190197"/>
    <lineage>
        <taxon>Bacteria</taxon>
        <taxon>Bacillati</taxon>
        <taxon>Actinomycetota</taxon>
        <taxon>Actinomycetes</taxon>
        <taxon>Propionibacteriales</taxon>
        <taxon>Kribbellaceae</taxon>
        <taxon>Kribbella</taxon>
    </lineage>
</organism>
<dbReference type="Proteomes" id="UP001501319">
    <property type="component" value="Unassembled WGS sequence"/>
</dbReference>
<dbReference type="CDD" id="cd03789">
    <property type="entry name" value="GT9_LPS_heptosyltransferase"/>
    <property type="match status" value="1"/>
</dbReference>
<proteinExistence type="predicted"/>
<sequence>MTRPVVVLRALGLGDALTAVPALRGLRRLYGGRPLLLAGREPVSGWLGRLGLVDGVVPTEGLSARPPGLSLGRHTAVNLHGKGPQSHLLLQAPADDLVAFDCPAACYRSTTRWQLDEHEVDRWCRLVNDAAGSSSCSVEDLRLGDLRLGVDGDAVVVHPGAASGARQWPVARWIRVVEELAADGRRVVLTGSEEELCGRIAARTGGDDLSGRLSLDELAATIASAALLLSGDTGVAHLATALGTRSVTLFGPTPPAWWGPAIDLDLHTVLYHGSRLGDPHSPLPDEALLRITEAEVLRAARDHLACSPSRAG</sequence>
<keyword evidence="2" id="KW-0808">Transferase</keyword>
<dbReference type="InterPro" id="IPR002201">
    <property type="entry name" value="Glyco_trans_9"/>
</dbReference>